<gene>
    <name evidence="1" type="ORF">P879_11198</name>
</gene>
<dbReference type="EMBL" id="JTDF01006763">
    <property type="protein sequence ID" value="KAF8565431.1"/>
    <property type="molecule type" value="Genomic_DNA"/>
</dbReference>
<evidence type="ECO:0000313" key="2">
    <source>
        <dbReference type="Proteomes" id="UP000699462"/>
    </source>
</evidence>
<comment type="caution">
    <text evidence="1">The sequence shown here is derived from an EMBL/GenBank/DDBJ whole genome shotgun (WGS) entry which is preliminary data.</text>
</comment>
<proteinExistence type="predicted"/>
<dbReference type="OrthoDB" id="10258062at2759"/>
<sequence length="168" mass="19220">MEFQHSALLGLEVPYYYFSVRCDLVYRLVNEQCQRRRDLATNSRRLVSDGIIEDELNIPDLTGTCTEPQPLRDKSIDCATQKKKSDGPLSLGSSSSSNAKIHYINRRVLRDFIDLERADGNTREAMLSFSYYLTMGEMDAAFKAMKFIKSPAVWQVGKIRSVHRCIND</sequence>
<dbReference type="Proteomes" id="UP000699462">
    <property type="component" value="Unassembled WGS sequence"/>
</dbReference>
<reference evidence="1 2" key="1">
    <citation type="submission" date="2019-07" db="EMBL/GenBank/DDBJ databases">
        <title>Annotation for the trematode Paragonimus westermani.</title>
        <authorList>
            <person name="Choi Y.-J."/>
        </authorList>
    </citation>
    <scope>NUCLEOTIDE SEQUENCE [LARGE SCALE GENOMIC DNA]</scope>
    <source>
        <strain evidence="1">180907_Pwestermani</strain>
    </source>
</reference>
<dbReference type="AlphaFoldDB" id="A0A8T0DF70"/>
<accession>A0A8T0DF70</accession>
<protein>
    <submittedName>
        <fullName evidence="1">Uncharacterized protein</fullName>
    </submittedName>
</protein>
<keyword evidence="2" id="KW-1185">Reference proteome</keyword>
<organism evidence="1 2">
    <name type="scientific">Paragonimus westermani</name>
    <dbReference type="NCBI Taxonomy" id="34504"/>
    <lineage>
        <taxon>Eukaryota</taxon>
        <taxon>Metazoa</taxon>
        <taxon>Spiralia</taxon>
        <taxon>Lophotrochozoa</taxon>
        <taxon>Platyhelminthes</taxon>
        <taxon>Trematoda</taxon>
        <taxon>Digenea</taxon>
        <taxon>Plagiorchiida</taxon>
        <taxon>Troglotremata</taxon>
        <taxon>Troglotrematidae</taxon>
        <taxon>Paragonimus</taxon>
    </lineage>
</organism>
<name>A0A8T0DF70_9TREM</name>
<evidence type="ECO:0000313" key="1">
    <source>
        <dbReference type="EMBL" id="KAF8565431.1"/>
    </source>
</evidence>